<name>A0A3E2XKE1_9FIRM</name>
<gene>
    <name evidence="6" type="ORF">DW747_10860</name>
</gene>
<dbReference type="Gene3D" id="3.40.190.10">
    <property type="entry name" value="Periplasmic binding protein-like II"/>
    <property type="match status" value="2"/>
</dbReference>
<keyword evidence="4" id="KW-0804">Transcription</keyword>
<keyword evidence="3" id="KW-0238">DNA-binding</keyword>
<reference evidence="6 7" key="1">
    <citation type="submission" date="2018-08" db="EMBL/GenBank/DDBJ databases">
        <title>A genome reference for cultivated species of the human gut microbiota.</title>
        <authorList>
            <person name="Zou Y."/>
            <person name="Xue W."/>
            <person name="Luo G."/>
        </authorList>
    </citation>
    <scope>NUCLEOTIDE SEQUENCE [LARGE SCALE GENOMIC DNA]</scope>
    <source>
        <strain evidence="6 7">AM28-39</strain>
    </source>
</reference>
<dbReference type="Proteomes" id="UP000261231">
    <property type="component" value="Unassembled WGS sequence"/>
</dbReference>
<evidence type="ECO:0000256" key="2">
    <source>
        <dbReference type="ARBA" id="ARBA00023015"/>
    </source>
</evidence>
<dbReference type="PROSITE" id="PS50931">
    <property type="entry name" value="HTH_LYSR"/>
    <property type="match status" value="1"/>
</dbReference>
<comment type="caution">
    <text evidence="6">The sequence shown here is derived from an EMBL/GenBank/DDBJ whole genome shotgun (WGS) entry which is preliminary data.</text>
</comment>
<dbReference type="PRINTS" id="PR00039">
    <property type="entry name" value="HTHLYSR"/>
</dbReference>
<dbReference type="InterPro" id="IPR036388">
    <property type="entry name" value="WH-like_DNA-bd_sf"/>
</dbReference>
<protein>
    <submittedName>
        <fullName evidence="6">LysR family transcriptional regulator</fullName>
    </submittedName>
</protein>
<evidence type="ECO:0000256" key="1">
    <source>
        <dbReference type="ARBA" id="ARBA00009437"/>
    </source>
</evidence>
<sequence>MNSKQIEYFLEVARQGNFTKAAQLLYTAQPALSRQIANLEEELDVTLFERGKSGTQLTSIGQKYYELFLRTKQAMDELALEAKKNGMQAMEQIRIGIPEGWDLNKIVVRLGQRLKEEAIPVEAGFRSYNYRGMMAQIQANGLDALIGPERMIRSLSNLTYVALPPIRNVLICSEESMPSEVGINQVMHDLRGKKLLLLGQEESPLIREYQINYFNTKGLKPEYVEYHNVDSILLDVSVGKGIAILDSFSRGIHDAGIACLPLDLEMPICFAWKASRDTEVMRTFAEHLQVVWQNL</sequence>
<keyword evidence="2" id="KW-0805">Transcription regulation</keyword>
<dbReference type="GO" id="GO:0003700">
    <property type="term" value="F:DNA-binding transcription factor activity"/>
    <property type="evidence" value="ECO:0007669"/>
    <property type="project" value="InterPro"/>
</dbReference>
<dbReference type="InterPro" id="IPR036390">
    <property type="entry name" value="WH_DNA-bd_sf"/>
</dbReference>
<dbReference type="SUPFAM" id="SSF53850">
    <property type="entry name" value="Periplasmic binding protein-like II"/>
    <property type="match status" value="1"/>
</dbReference>
<dbReference type="FunFam" id="1.10.10.10:FF:000001">
    <property type="entry name" value="LysR family transcriptional regulator"/>
    <property type="match status" value="1"/>
</dbReference>
<evidence type="ECO:0000259" key="5">
    <source>
        <dbReference type="PROSITE" id="PS50931"/>
    </source>
</evidence>
<dbReference type="PANTHER" id="PTHR30126:SF40">
    <property type="entry name" value="HTH-TYPE TRANSCRIPTIONAL REGULATOR GLTR"/>
    <property type="match status" value="1"/>
</dbReference>
<dbReference type="RefSeq" id="WP_117540565.1">
    <property type="nucleotide sequence ID" value="NZ_QVFD01000010.1"/>
</dbReference>
<comment type="similarity">
    <text evidence="1">Belongs to the LysR transcriptional regulatory family.</text>
</comment>
<dbReference type="OrthoDB" id="9785745at2"/>
<dbReference type="InterPro" id="IPR000847">
    <property type="entry name" value="LysR_HTH_N"/>
</dbReference>
<dbReference type="GO" id="GO:0000976">
    <property type="term" value="F:transcription cis-regulatory region binding"/>
    <property type="evidence" value="ECO:0007669"/>
    <property type="project" value="TreeGrafter"/>
</dbReference>
<dbReference type="Pfam" id="PF00126">
    <property type="entry name" value="HTH_1"/>
    <property type="match status" value="1"/>
</dbReference>
<feature type="domain" description="HTH lysR-type" evidence="5">
    <location>
        <begin position="1"/>
        <end position="58"/>
    </location>
</feature>
<dbReference type="AlphaFoldDB" id="A0A3E2XKE1"/>
<evidence type="ECO:0000313" key="6">
    <source>
        <dbReference type="EMBL" id="RGC45845.1"/>
    </source>
</evidence>
<evidence type="ECO:0000256" key="4">
    <source>
        <dbReference type="ARBA" id="ARBA00023163"/>
    </source>
</evidence>
<evidence type="ECO:0000313" key="7">
    <source>
        <dbReference type="Proteomes" id="UP000261231"/>
    </source>
</evidence>
<dbReference type="Gene3D" id="1.10.10.10">
    <property type="entry name" value="Winged helix-like DNA-binding domain superfamily/Winged helix DNA-binding domain"/>
    <property type="match status" value="1"/>
</dbReference>
<evidence type="ECO:0000256" key="3">
    <source>
        <dbReference type="ARBA" id="ARBA00023125"/>
    </source>
</evidence>
<accession>A0A3E2XKE1</accession>
<dbReference type="SUPFAM" id="SSF46785">
    <property type="entry name" value="Winged helix' DNA-binding domain"/>
    <property type="match status" value="1"/>
</dbReference>
<keyword evidence="7" id="KW-1185">Reference proteome</keyword>
<proteinExistence type="inferred from homology"/>
<dbReference type="PANTHER" id="PTHR30126">
    <property type="entry name" value="HTH-TYPE TRANSCRIPTIONAL REGULATOR"/>
    <property type="match status" value="1"/>
</dbReference>
<dbReference type="EMBL" id="QVFD01000010">
    <property type="protein sequence ID" value="RGC45845.1"/>
    <property type="molecule type" value="Genomic_DNA"/>
</dbReference>
<organism evidence="6 7">
    <name type="scientific">Coprococcus catus</name>
    <dbReference type="NCBI Taxonomy" id="116085"/>
    <lineage>
        <taxon>Bacteria</taxon>
        <taxon>Bacillati</taxon>
        <taxon>Bacillota</taxon>
        <taxon>Clostridia</taxon>
        <taxon>Lachnospirales</taxon>
        <taxon>Lachnospiraceae</taxon>
        <taxon>Coprococcus</taxon>
    </lineage>
</organism>